<dbReference type="RefSeq" id="WP_035253097.1">
    <property type="nucleotide sequence ID" value="NZ_AQQY01000013.1"/>
</dbReference>
<dbReference type="OrthoDB" id="7684392at2"/>
<evidence type="ECO:0000313" key="1">
    <source>
        <dbReference type="EMBL" id="KCV80937.1"/>
    </source>
</evidence>
<dbReference type="InterPro" id="IPR029044">
    <property type="entry name" value="Nucleotide-diphossugar_trans"/>
</dbReference>
<dbReference type="Proteomes" id="UP000024836">
    <property type="component" value="Unassembled WGS sequence"/>
</dbReference>
<name>A0A058ZIB1_9RHOB</name>
<organism evidence="1 2">
    <name type="scientific">Actibacterium atlanticum</name>
    <dbReference type="NCBI Taxonomy" id="1461693"/>
    <lineage>
        <taxon>Bacteria</taxon>
        <taxon>Pseudomonadati</taxon>
        <taxon>Pseudomonadota</taxon>
        <taxon>Alphaproteobacteria</taxon>
        <taxon>Rhodobacterales</taxon>
        <taxon>Roseobacteraceae</taxon>
        <taxon>Actibacterium</taxon>
    </lineage>
</organism>
<dbReference type="PATRIC" id="fig|1461693.3.peg.2996"/>
<comment type="caution">
    <text evidence="1">The sequence shown here is derived from an EMBL/GenBank/DDBJ whole genome shotgun (WGS) entry which is preliminary data.</text>
</comment>
<reference evidence="1 2" key="1">
    <citation type="submission" date="2013-04" db="EMBL/GenBank/DDBJ databases">
        <title>Shimia sp. 22II-S11-Z10 Genome Sequencing.</title>
        <authorList>
            <person name="Lai Q."/>
            <person name="Li G."/>
            <person name="Shao Z."/>
        </authorList>
    </citation>
    <scope>NUCLEOTIDE SEQUENCE [LARGE SCALE GENOMIC DNA]</scope>
    <source>
        <strain evidence="2">22II-S11-Z10</strain>
    </source>
</reference>
<protein>
    <submittedName>
        <fullName evidence="1">Uncharacterized protein</fullName>
    </submittedName>
</protein>
<accession>A0A058ZIB1</accession>
<dbReference type="eggNOG" id="ENOG502Z7YS">
    <property type="taxonomic scope" value="Bacteria"/>
</dbReference>
<dbReference type="SUPFAM" id="SSF53448">
    <property type="entry name" value="Nucleotide-diphospho-sugar transferases"/>
    <property type="match status" value="1"/>
</dbReference>
<keyword evidence="2" id="KW-1185">Reference proteome</keyword>
<proteinExistence type="predicted"/>
<sequence length="334" mass="38728">MANQGDKHQAFNIVIIGQNGRLQYEALLFAASLRHSDPDFAGRLFVAEPQPGDRWNSDPRMSNQECRAALERLKVEILPFESHHFGSDYPYGNKIEALRALPEGEPFVFFDTDTLITGPVSEIPFDFDRPSASMRREGTWPKLELYGPGYGDIWKSLYDKFGLDFESTLDLDQPDEYWQRYMYFNAGWFFYKCPREFGQRFEEYALAIRDDPPEVAAVQEFDPWLDQVALPLVIASFGGGRPGPELAGLDGDVTCHWRLMPLLFARESDHVVNTLKEVAAPNWIKKVLKNYEPFKRMIFQNKGQKVRDMFDRDDLPKREQAIRNKIKKANLWMR</sequence>
<dbReference type="AlphaFoldDB" id="A0A058ZIB1"/>
<gene>
    <name evidence="1" type="ORF">ATO10_14839</name>
</gene>
<evidence type="ECO:0000313" key="2">
    <source>
        <dbReference type="Proteomes" id="UP000024836"/>
    </source>
</evidence>
<dbReference type="EMBL" id="AQQY01000013">
    <property type="protein sequence ID" value="KCV80937.1"/>
    <property type="molecule type" value="Genomic_DNA"/>
</dbReference>
<dbReference type="STRING" id="1461693.ATO10_14839"/>